<keyword evidence="1" id="KW-0732">Signal</keyword>
<protein>
    <submittedName>
        <fullName evidence="2">Uncharacterized protein</fullName>
    </submittedName>
</protein>
<dbReference type="AlphaFoldDB" id="A0A1Y1M6J4"/>
<dbReference type="EMBL" id="GEZM01039828">
    <property type="protein sequence ID" value="JAV81151.1"/>
    <property type="molecule type" value="Transcribed_RNA"/>
</dbReference>
<sequence length="259" mass="29085">MKVQLFAVFLIFLIHGSASTDKKALIETYLTELSNESPLNFKVFFSSYSYHEDGSPKYVDTLAFGSDHHPAATFKLNSLGPKRVEQLTRHTESKGITLALLHENFAKNKSKDYDTQALTDPSSPAGEVMLNKEGISDGILEALLDTLDETTNEAKIEGIDHFPDGKMKQQTVLTLKAKEVTVKGSKDFSSKMLEDGKKLIKRAFKIETNDRPKVIAGLFYEKFPQYTWEVYVDPITYTTKSEVMAKFNYDSVNYVVLGA</sequence>
<evidence type="ECO:0000313" key="2">
    <source>
        <dbReference type="EMBL" id="JAV81151.1"/>
    </source>
</evidence>
<proteinExistence type="predicted"/>
<feature type="signal peptide" evidence="1">
    <location>
        <begin position="1"/>
        <end position="19"/>
    </location>
</feature>
<reference evidence="2" key="1">
    <citation type="journal article" date="2016" name="Sci. Rep.">
        <title>Molecular characterization of firefly nuptial gifts: a multi-omics approach sheds light on postcopulatory sexual selection.</title>
        <authorList>
            <person name="Al-Wathiqui N."/>
            <person name="Fallon T.R."/>
            <person name="South A."/>
            <person name="Weng J.K."/>
            <person name="Lewis S.M."/>
        </authorList>
    </citation>
    <scope>NUCLEOTIDE SEQUENCE</scope>
</reference>
<accession>A0A1Y1M6J4</accession>
<evidence type="ECO:0000256" key="1">
    <source>
        <dbReference type="SAM" id="SignalP"/>
    </source>
</evidence>
<feature type="chain" id="PRO_5012892088" evidence="1">
    <location>
        <begin position="20"/>
        <end position="259"/>
    </location>
</feature>
<organism evidence="2">
    <name type="scientific">Photinus pyralis</name>
    <name type="common">Common eastern firefly</name>
    <name type="synonym">Lampyris pyralis</name>
    <dbReference type="NCBI Taxonomy" id="7054"/>
    <lineage>
        <taxon>Eukaryota</taxon>
        <taxon>Metazoa</taxon>
        <taxon>Ecdysozoa</taxon>
        <taxon>Arthropoda</taxon>
        <taxon>Hexapoda</taxon>
        <taxon>Insecta</taxon>
        <taxon>Pterygota</taxon>
        <taxon>Neoptera</taxon>
        <taxon>Endopterygota</taxon>
        <taxon>Coleoptera</taxon>
        <taxon>Polyphaga</taxon>
        <taxon>Elateriformia</taxon>
        <taxon>Elateroidea</taxon>
        <taxon>Lampyridae</taxon>
        <taxon>Lampyrinae</taxon>
        <taxon>Photinus</taxon>
    </lineage>
</organism>
<name>A0A1Y1M6J4_PHOPY</name>